<dbReference type="EMBL" id="SLWB01000026">
    <property type="protein sequence ID" value="TCN61381.1"/>
    <property type="molecule type" value="Genomic_DNA"/>
</dbReference>
<dbReference type="Proteomes" id="UP000294830">
    <property type="component" value="Unassembled WGS sequence"/>
</dbReference>
<name>A0A4R2E1X8_9BACT</name>
<feature type="signal peptide" evidence="1">
    <location>
        <begin position="1"/>
        <end position="23"/>
    </location>
</feature>
<dbReference type="Gene3D" id="2.40.160.60">
    <property type="entry name" value="Outer membrane protein transport protein (OMPP1/FadL/TodX)"/>
    <property type="match status" value="1"/>
</dbReference>
<evidence type="ECO:0000256" key="1">
    <source>
        <dbReference type="SAM" id="SignalP"/>
    </source>
</evidence>
<evidence type="ECO:0000313" key="2">
    <source>
        <dbReference type="EMBL" id="TCN61381.1"/>
    </source>
</evidence>
<protein>
    <submittedName>
        <fullName evidence="2">Long-subunit fatty acid transport protein</fullName>
    </submittedName>
</protein>
<gene>
    <name evidence="2" type="ORF">CLV25_1269</name>
</gene>
<reference evidence="2 3" key="1">
    <citation type="submission" date="2019-03" db="EMBL/GenBank/DDBJ databases">
        <title>Genomic Encyclopedia of Archaeal and Bacterial Type Strains, Phase II (KMG-II): from individual species to whole genera.</title>
        <authorList>
            <person name="Goeker M."/>
        </authorList>
    </citation>
    <scope>NUCLEOTIDE SEQUENCE [LARGE SCALE GENOMIC DNA]</scope>
    <source>
        <strain evidence="2 3">RL-C</strain>
    </source>
</reference>
<proteinExistence type="predicted"/>
<keyword evidence="1" id="KW-0732">Signal</keyword>
<dbReference type="SUPFAM" id="SSF56935">
    <property type="entry name" value="Porins"/>
    <property type="match status" value="1"/>
</dbReference>
<comment type="caution">
    <text evidence="2">The sequence shown here is derived from an EMBL/GenBank/DDBJ whole genome shotgun (WGS) entry which is preliminary data.</text>
</comment>
<evidence type="ECO:0000313" key="3">
    <source>
        <dbReference type="Proteomes" id="UP000294830"/>
    </source>
</evidence>
<keyword evidence="3" id="KW-1185">Reference proteome</keyword>
<sequence length="425" mass="47407">MFKRTLRTSFLILFGVFSLIANAQEYSKNFYSPNTIYGIGQLSLPGFSNTRGMGDAGIGLRSRFMINHLNPAALTAQDTTTFIVDFGIESNNIYASTSSKNTSFNGFSVDHISMAFPISKRLFTALTFQPMTQVGYRVTIDETDPKVLANIGNVSYEYNGKGGINIGQIGLGAKIIEGLSVGANLNLYFGSIDRNYNTVFPATNSLYLSTSTASKVMVSNFGFSTGVSYAHKISKEKFLNFGLIYQPKLNISAKYDELTTVTSNPTDTIKYLNKDVSFGIPTRIGIGASYGKTDRYAFSFDYEFAQWNKVTPLDKMSEYVNTNSVRAGFEITPNILDFRNYFNRVTYRVGLRYNDVYYKVKGNKTNDIAVTAGFAFPIKGLSYLNTSFEFGKRGTKVDGSVKENYFTFTVGVSLFDRWFLKPMFD</sequence>
<accession>A0A4R2E1X8</accession>
<dbReference type="AlphaFoldDB" id="A0A4R2E1X8"/>
<organism evidence="2 3">
    <name type="scientific">Acetobacteroides hydrogenigenes</name>
    <dbReference type="NCBI Taxonomy" id="979970"/>
    <lineage>
        <taxon>Bacteria</taxon>
        <taxon>Pseudomonadati</taxon>
        <taxon>Bacteroidota</taxon>
        <taxon>Bacteroidia</taxon>
        <taxon>Bacteroidales</taxon>
        <taxon>Rikenellaceae</taxon>
        <taxon>Acetobacteroides</taxon>
    </lineage>
</organism>
<feature type="chain" id="PRO_5020219140" evidence="1">
    <location>
        <begin position="24"/>
        <end position="425"/>
    </location>
</feature>